<keyword evidence="3" id="KW-1185">Reference proteome</keyword>
<reference evidence="2 3" key="1">
    <citation type="submission" date="2016-10" db="EMBL/GenBank/DDBJ databases">
        <authorList>
            <person name="Cai Z."/>
        </authorList>
    </citation>
    <scope>NUCLEOTIDE SEQUENCE [LARGE SCALE GENOMIC DNA]</scope>
</reference>
<feature type="region of interest" description="Disordered" evidence="1">
    <location>
        <begin position="1"/>
        <end position="49"/>
    </location>
</feature>
<dbReference type="AlphaFoldDB" id="A0A383VQF7"/>
<dbReference type="EMBL" id="FNXT01000768">
    <property type="protein sequence ID" value="SZX67079.1"/>
    <property type="molecule type" value="Genomic_DNA"/>
</dbReference>
<organism evidence="2 3">
    <name type="scientific">Tetradesmus obliquus</name>
    <name type="common">Green alga</name>
    <name type="synonym">Acutodesmus obliquus</name>
    <dbReference type="NCBI Taxonomy" id="3088"/>
    <lineage>
        <taxon>Eukaryota</taxon>
        <taxon>Viridiplantae</taxon>
        <taxon>Chlorophyta</taxon>
        <taxon>core chlorophytes</taxon>
        <taxon>Chlorophyceae</taxon>
        <taxon>CS clade</taxon>
        <taxon>Sphaeropleales</taxon>
        <taxon>Scenedesmaceae</taxon>
        <taxon>Tetradesmus</taxon>
    </lineage>
</organism>
<evidence type="ECO:0000313" key="3">
    <source>
        <dbReference type="Proteomes" id="UP000256970"/>
    </source>
</evidence>
<sequence length="76" mass="7128">MGIGGAGTLGGAGPGSSNSGWNSAGSGVAGTGIGDRGRATAGSTATLNPGCALEESGNMAITSCMQAAGKRRMLRA</sequence>
<accession>A0A383VQF7</accession>
<feature type="compositionally biased region" description="Low complexity" evidence="1">
    <location>
        <begin position="15"/>
        <end position="26"/>
    </location>
</feature>
<gene>
    <name evidence="2" type="ORF">BQ4739_LOCUS7502</name>
</gene>
<evidence type="ECO:0000256" key="1">
    <source>
        <dbReference type="SAM" id="MobiDB-lite"/>
    </source>
</evidence>
<feature type="compositionally biased region" description="Gly residues" evidence="1">
    <location>
        <begin position="1"/>
        <end position="14"/>
    </location>
</feature>
<evidence type="ECO:0000313" key="2">
    <source>
        <dbReference type="EMBL" id="SZX67079.1"/>
    </source>
</evidence>
<proteinExistence type="predicted"/>
<dbReference type="Proteomes" id="UP000256970">
    <property type="component" value="Unassembled WGS sequence"/>
</dbReference>
<name>A0A383VQF7_TETOB</name>
<protein>
    <submittedName>
        <fullName evidence="2">Uncharacterized protein</fullName>
    </submittedName>
</protein>